<dbReference type="Gene3D" id="3.50.50.60">
    <property type="entry name" value="FAD/NAD(P)-binding domain"/>
    <property type="match status" value="2"/>
</dbReference>
<dbReference type="GO" id="GO:0016705">
    <property type="term" value="F:oxidoreductase activity, acting on paired donors, with incorporation or reduction of molecular oxygen"/>
    <property type="evidence" value="ECO:0007669"/>
    <property type="project" value="InterPro"/>
</dbReference>
<evidence type="ECO:0000256" key="3">
    <source>
        <dbReference type="ARBA" id="ARBA00005349"/>
    </source>
</evidence>
<dbReference type="InterPro" id="IPR051205">
    <property type="entry name" value="UbiH/COQ6_monooxygenase"/>
</dbReference>
<dbReference type="EMBL" id="CP022423">
    <property type="protein sequence ID" value="ASM78628.1"/>
    <property type="molecule type" value="Genomic_DNA"/>
</dbReference>
<dbReference type="GO" id="GO:0071949">
    <property type="term" value="F:FAD binding"/>
    <property type="evidence" value="ECO:0007669"/>
    <property type="project" value="InterPro"/>
</dbReference>
<evidence type="ECO:0000256" key="6">
    <source>
        <dbReference type="ARBA" id="ARBA00023002"/>
    </source>
</evidence>
<evidence type="ECO:0000256" key="1">
    <source>
        <dbReference type="ARBA" id="ARBA00001974"/>
    </source>
</evidence>
<gene>
    <name evidence="9" type="ORF">VITFI_CDS2851</name>
</gene>
<dbReference type="InterPro" id="IPR010971">
    <property type="entry name" value="UbiH/COQ6"/>
</dbReference>
<dbReference type="Pfam" id="PF01494">
    <property type="entry name" value="FAD_binding_3"/>
    <property type="match status" value="1"/>
</dbReference>
<keyword evidence="5" id="KW-0274">FAD</keyword>
<dbReference type="AlphaFoldDB" id="A0A221KHV7"/>
<evidence type="ECO:0000256" key="7">
    <source>
        <dbReference type="ARBA" id="ARBA00023033"/>
    </source>
</evidence>
<keyword evidence="7 9" id="KW-0503">Monooxygenase</keyword>
<evidence type="ECO:0000259" key="8">
    <source>
        <dbReference type="Pfam" id="PF01494"/>
    </source>
</evidence>
<proteinExistence type="inferred from homology"/>
<evidence type="ECO:0000313" key="10">
    <source>
        <dbReference type="Proteomes" id="UP000199729"/>
    </source>
</evidence>
<dbReference type="GO" id="GO:0004497">
    <property type="term" value="F:monooxygenase activity"/>
    <property type="evidence" value="ECO:0007669"/>
    <property type="project" value="UniProtKB-KW"/>
</dbReference>
<comment type="cofactor">
    <cofactor evidence="1">
        <name>FAD</name>
        <dbReference type="ChEBI" id="CHEBI:57692"/>
    </cofactor>
</comment>
<dbReference type="InterPro" id="IPR002938">
    <property type="entry name" value="FAD-bd"/>
</dbReference>
<dbReference type="Proteomes" id="UP000199729">
    <property type="component" value="Chromosome"/>
</dbReference>
<feature type="domain" description="FAD-binding" evidence="8">
    <location>
        <begin position="23"/>
        <end position="356"/>
    </location>
</feature>
<comment type="similarity">
    <text evidence="3">Belongs to the UbiH/COQ6 family.</text>
</comment>
<sequence>MLPPVNALPMPAALTLASDAEPTDVLIVGAGPAGLALSVALAREGLHCTVLEQSELAPIAQPAEDGRDIALTHRSRRILEQLGIWQHIPADEIAPLRRAHVRNGHSPLVLPFEAQDDGYEALGWLVPNHLIRAACYRVAMSEDRVHLRMQARVTSLSRDALGMTVRLEDGSPWRAPLLVAADSRFSTVRRMAGIGARMLDFGRTAIVCRMSHAQPHDGTAHECFLNGHTLAILPMAGQQSSAVWTVNSEGATRLMALDETAFADGVAQAFEHRLGAMTLAGPRHVYPLVAVYAQRFWAERFALIGDAAVGMHPVTAHGYNFGLYGVETLVRELAQARRLGRDLGDDRALSAYSREHERLTLPIYLGTNAIVKLFTTETLPARLAREAVLRVASHLPPLKKAITRQLTGRKQSALA</sequence>
<evidence type="ECO:0000256" key="2">
    <source>
        <dbReference type="ARBA" id="ARBA00004749"/>
    </source>
</evidence>
<evidence type="ECO:0000256" key="4">
    <source>
        <dbReference type="ARBA" id="ARBA00022630"/>
    </source>
</evidence>
<comment type="pathway">
    <text evidence="2">Cofactor biosynthesis; ubiquinone biosynthesis.</text>
</comment>
<name>A0A221KHV7_VITFI</name>
<dbReference type="PRINTS" id="PR00420">
    <property type="entry name" value="RNGMNOXGNASE"/>
</dbReference>
<dbReference type="PANTHER" id="PTHR43876">
    <property type="entry name" value="UBIQUINONE BIOSYNTHESIS MONOOXYGENASE COQ6, MITOCHONDRIAL"/>
    <property type="match status" value="1"/>
</dbReference>
<dbReference type="UniPathway" id="UPA00232"/>
<dbReference type="NCBIfam" id="NF006593">
    <property type="entry name" value="PRK09126.1"/>
    <property type="match status" value="1"/>
</dbReference>
<keyword evidence="4" id="KW-0285">Flavoprotein</keyword>
<reference evidence="9 10" key="1">
    <citation type="submission" date="2017-07" db="EMBL/GenBank/DDBJ databases">
        <title>Complete Genome Sequence of the cosmetic ferment Vitreoscilla filiformis (ATCC15551).</title>
        <authorList>
            <person name="Contreras S."/>
            <person name="Sagory-Zalkind P."/>
            <person name="Blanquart H."/>
            <person name="Iltis A."/>
            <person name="Morand S.C."/>
        </authorList>
    </citation>
    <scope>NUCLEOTIDE SEQUENCE [LARGE SCALE GENOMIC DNA]</scope>
    <source>
        <strain evidence="9 10">ATCC 15551</strain>
    </source>
</reference>
<dbReference type="InterPro" id="IPR036188">
    <property type="entry name" value="FAD/NAD-bd_sf"/>
</dbReference>
<evidence type="ECO:0000256" key="5">
    <source>
        <dbReference type="ARBA" id="ARBA00022827"/>
    </source>
</evidence>
<dbReference type="PANTHER" id="PTHR43876:SF25">
    <property type="entry name" value="MONOOXYGENASE NMA2164"/>
    <property type="match status" value="1"/>
</dbReference>
<dbReference type="GO" id="GO:0006744">
    <property type="term" value="P:ubiquinone biosynthetic process"/>
    <property type="evidence" value="ECO:0007669"/>
    <property type="project" value="UniProtKB-UniPathway"/>
</dbReference>
<dbReference type="KEGG" id="vff:VITFI_CDS2851"/>
<keyword evidence="10" id="KW-1185">Reference proteome</keyword>
<organism evidence="9 10">
    <name type="scientific">Vitreoscilla filiformis</name>
    <dbReference type="NCBI Taxonomy" id="63"/>
    <lineage>
        <taxon>Bacteria</taxon>
        <taxon>Pseudomonadati</taxon>
        <taxon>Pseudomonadota</taxon>
        <taxon>Betaproteobacteria</taxon>
        <taxon>Neisseriales</taxon>
        <taxon>Neisseriaceae</taxon>
        <taxon>Vitreoscilla</taxon>
    </lineage>
</organism>
<keyword evidence="6" id="KW-0560">Oxidoreductase</keyword>
<accession>A0A221KHV7</accession>
<dbReference type="SUPFAM" id="SSF51905">
    <property type="entry name" value="FAD/NAD(P)-binding domain"/>
    <property type="match status" value="1"/>
</dbReference>
<protein>
    <submittedName>
        <fullName evidence="9">Monooxygenase</fullName>
    </submittedName>
</protein>
<dbReference type="NCBIfam" id="TIGR01988">
    <property type="entry name" value="Ubi-OHases"/>
    <property type="match status" value="1"/>
</dbReference>
<evidence type="ECO:0000313" key="9">
    <source>
        <dbReference type="EMBL" id="ASM78628.1"/>
    </source>
</evidence>